<comment type="caution">
    <text evidence="18">The sequence shown here is derived from an EMBL/GenBank/DDBJ whole genome shotgun (WGS) entry which is preliminary data.</text>
</comment>
<feature type="region of interest" description="Disordered" evidence="16">
    <location>
        <begin position="514"/>
        <end position="546"/>
    </location>
</feature>
<evidence type="ECO:0000313" key="18">
    <source>
        <dbReference type="EMBL" id="GAO49358.1"/>
    </source>
</evidence>
<reference evidence="18 19" key="1">
    <citation type="journal article" date="2011" name="J. Gen. Appl. Microbiol.">
        <title>Draft genome sequencing of the enigmatic yeast Saitoella complicata.</title>
        <authorList>
            <person name="Nishida H."/>
            <person name="Hamamoto M."/>
            <person name="Sugiyama J."/>
        </authorList>
    </citation>
    <scope>NUCLEOTIDE SEQUENCE [LARGE SCALE GENOMIC DNA]</scope>
    <source>
        <strain evidence="18 19">NRRL Y-17804</strain>
    </source>
</reference>
<dbReference type="InterPro" id="IPR019843">
    <property type="entry name" value="DNA_pol-X_BS"/>
</dbReference>
<dbReference type="Pfam" id="PF10391">
    <property type="entry name" value="DNA_pol_lambd_f"/>
    <property type="match status" value="1"/>
</dbReference>
<dbReference type="SMART" id="SM00483">
    <property type="entry name" value="POLXc"/>
    <property type="match status" value="1"/>
</dbReference>
<dbReference type="EC" id="2.7.7.7" evidence="3"/>
<gene>
    <name evidence="18" type="ORF">G7K_3509-t1</name>
</gene>
<dbReference type="PANTHER" id="PTHR11276">
    <property type="entry name" value="DNA POLYMERASE TYPE-X FAMILY MEMBER"/>
    <property type="match status" value="1"/>
</dbReference>
<dbReference type="Pfam" id="PF14792">
    <property type="entry name" value="DNA_pol_B_palm"/>
    <property type="match status" value="1"/>
</dbReference>
<evidence type="ECO:0000256" key="13">
    <source>
        <dbReference type="ARBA" id="ARBA00023239"/>
    </source>
</evidence>
<dbReference type="AlphaFoldDB" id="A0A0E9NHQ1"/>
<evidence type="ECO:0000256" key="3">
    <source>
        <dbReference type="ARBA" id="ARBA00012417"/>
    </source>
</evidence>
<keyword evidence="10" id="KW-0239">DNA-directed DNA polymerase</keyword>
<dbReference type="InterPro" id="IPR001357">
    <property type="entry name" value="BRCT_dom"/>
</dbReference>
<dbReference type="STRING" id="698492.A0A0E9NHQ1"/>
<evidence type="ECO:0000256" key="14">
    <source>
        <dbReference type="ARBA" id="ARBA00049244"/>
    </source>
</evidence>
<dbReference type="SUPFAM" id="SSF52113">
    <property type="entry name" value="BRCT domain"/>
    <property type="match status" value="1"/>
</dbReference>
<comment type="cofactor">
    <cofactor evidence="1">
        <name>Mn(2+)</name>
        <dbReference type="ChEBI" id="CHEBI:29035"/>
    </cofactor>
</comment>
<proteinExistence type="inferred from homology"/>
<name>A0A0E9NHQ1_SAICN</name>
<feature type="region of interest" description="Disordered" evidence="16">
    <location>
        <begin position="297"/>
        <end position="317"/>
    </location>
</feature>
<sequence length="883" mass="97557">MVVFAGNALDDMRSLQALGRELLRRGWLSGFPDHIFVALCYFKLAGNILCKMGWFMILKISGAGRNTSSTSHLCPSLFFRVFVTVHHIQDVRTSENLTPLNNSSQCSTMDPWKRNTFSFTNSDDKASFFAFHDDVFNGKDDDYVPALAFREEISPSTAVKRICSGTEDGIQQKKSRLNEGPLNAVTVPGTVVSNADVEDMAATTTLSTRVIPDLKEQAAVSNHLTPVLGVNAANGAPEASMNIQSTLTTHIPARAGAGNRTAPSSQVGPSESSQSPRFMTKEDAMKRALRTPAALKKAKSLPERTTPLQAHQTKTSASPYPQLFSGLTLYFIPNARSGSRKARMDKAEQFGAEIANEWSEAVTHIVVDAQLPGSVVLKVLGMEHVPFGVNVVKSTWTPNCIMMGRIVRCDEAQYVIEGLLTETPVSTHSQPESDKSLQLKPPRQRKQIESSQHTTSISSEEFPTPRKPQAGSLNYPPREGMEATAVDAQAGETKPLDALDAAIAEAIQLPAALDLEDDGSSRRPSLSRKSSKDEEDEEGVGDVSRIPATPKWQETFQCMHANTGENDDNRNNETIDILTKMQKYYEDTEDNWRAIGYRKAITSLKKGKTFIATAEQASKLPGVGTRIAEKIEEIVATGRLQRLESTDNPDDNAKRLLTGIYGVGPVQAQKWVQAGIKTLQDVLDRGKPTYDQKVGIKHYDELNEKMPRWEAAAISRLVIDEARAIDPGLELHTMGSFRRGAEKCGDVDIIITKPNVQITELRGVLTKLTKRLRIRKVITHDLAVAHNTDGSKWMGIAKRTDPDAKHRRLDILLVPWQELGAALLYFTGNDIFNRSMRLLAKKRGMRLNQHGLFRDGELVVSETEEQIFDALGVPFRPSHERIP</sequence>
<evidence type="ECO:0000256" key="15">
    <source>
        <dbReference type="PIRSR" id="PIRSR622312-50"/>
    </source>
</evidence>
<evidence type="ECO:0000256" key="5">
    <source>
        <dbReference type="ARBA" id="ARBA00022634"/>
    </source>
</evidence>
<evidence type="ECO:0000256" key="2">
    <source>
        <dbReference type="ARBA" id="ARBA00008323"/>
    </source>
</evidence>
<evidence type="ECO:0000256" key="4">
    <source>
        <dbReference type="ARBA" id="ARBA00016513"/>
    </source>
</evidence>
<feature type="region of interest" description="Disordered" evidence="16">
    <location>
        <begin position="254"/>
        <end position="278"/>
    </location>
</feature>
<keyword evidence="5" id="KW-0237">DNA synthesis</keyword>
<keyword evidence="12" id="KW-0234">DNA repair</keyword>
<keyword evidence="13" id="KW-0456">Lyase</keyword>
<dbReference type="Pfam" id="PF14791">
    <property type="entry name" value="DNA_pol_B_thumb"/>
    <property type="match status" value="1"/>
</dbReference>
<dbReference type="FunFam" id="1.10.150.110:FF:000005">
    <property type="entry name" value="DNA polymerase POL4"/>
    <property type="match status" value="1"/>
</dbReference>
<dbReference type="PANTHER" id="PTHR11276:SF28">
    <property type="entry name" value="DNA POLYMERASE LAMBDA"/>
    <property type="match status" value="1"/>
</dbReference>
<evidence type="ECO:0000256" key="1">
    <source>
        <dbReference type="ARBA" id="ARBA00001936"/>
    </source>
</evidence>
<reference evidence="18 19" key="3">
    <citation type="journal article" date="2015" name="Genome Announc.">
        <title>Draft Genome Sequence of the Archiascomycetous Yeast Saitoella complicata.</title>
        <authorList>
            <person name="Yamauchi K."/>
            <person name="Kondo S."/>
            <person name="Hamamoto M."/>
            <person name="Takahashi Y."/>
            <person name="Ogura Y."/>
            <person name="Hayashi T."/>
            <person name="Nishida H."/>
        </authorList>
    </citation>
    <scope>NUCLEOTIDE SEQUENCE [LARGE SCALE GENOMIC DNA]</scope>
    <source>
        <strain evidence="18 19">NRRL Y-17804</strain>
    </source>
</reference>
<evidence type="ECO:0000256" key="10">
    <source>
        <dbReference type="ARBA" id="ARBA00022932"/>
    </source>
</evidence>
<feature type="compositionally biased region" description="Low complexity" evidence="16">
    <location>
        <begin position="263"/>
        <end position="276"/>
    </location>
</feature>
<keyword evidence="11" id="KW-0238">DNA-binding</keyword>
<evidence type="ECO:0000259" key="17">
    <source>
        <dbReference type="PROSITE" id="PS50172"/>
    </source>
</evidence>
<dbReference type="InterPro" id="IPR010996">
    <property type="entry name" value="HHH_MUS81"/>
</dbReference>
<dbReference type="InterPro" id="IPR018944">
    <property type="entry name" value="DNA_pol_lambd_fingers_domain"/>
</dbReference>
<dbReference type="Pfam" id="PF14716">
    <property type="entry name" value="HHH_8"/>
    <property type="match status" value="1"/>
</dbReference>
<evidence type="ECO:0000256" key="9">
    <source>
        <dbReference type="ARBA" id="ARBA00022763"/>
    </source>
</evidence>
<protein>
    <recommendedName>
        <fullName evidence="4">DNA polymerase lambda</fullName>
        <ecNumber evidence="3">2.7.7.7</ecNumber>
    </recommendedName>
</protein>
<evidence type="ECO:0000256" key="7">
    <source>
        <dbReference type="ARBA" id="ARBA00022695"/>
    </source>
</evidence>
<dbReference type="InterPro" id="IPR037160">
    <property type="entry name" value="DNA_Pol_thumb_sf"/>
</dbReference>
<dbReference type="Gene3D" id="3.30.460.10">
    <property type="entry name" value="Beta Polymerase, domain 2"/>
    <property type="match status" value="1"/>
</dbReference>
<comment type="catalytic activity">
    <reaction evidence="14">
        <text>DNA(n) + a 2'-deoxyribonucleoside 5'-triphosphate = DNA(n+1) + diphosphate</text>
        <dbReference type="Rhea" id="RHEA:22508"/>
        <dbReference type="Rhea" id="RHEA-COMP:17339"/>
        <dbReference type="Rhea" id="RHEA-COMP:17340"/>
        <dbReference type="ChEBI" id="CHEBI:33019"/>
        <dbReference type="ChEBI" id="CHEBI:61560"/>
        <dbReference type="ChEBI" id="CHEBI:173112"/>
        <dbReference type="EC" id="2.7.7.7"/>
    </reaction>
</comment>
<dbReference type="GO" id="GO:0006260">
    <property type="term" value="P:DNA replication"/>
    <property type="evidence" value="ECO:0007669"/>
    <property type="project" value="UniProtKB-KW"/>
</dbReference>
<evidence type="ECO:0000256" key="8">
    <source>
        <dbReference type="ARBA" id="ARBA00022705"/>
    </source>
</evidence>
<evidence type="ECO:0000256" key="6">
    <source>
        <dbReference type="ARBA" id="ARBA00022679"/>
    </source>
</evidence>
<keyword evidence="19" id="KW-1185">Reference proteome</keyword>
<feature type="compositionally biased region" description="Polar residues" evidence="16">
    <location>
        <begin position="449"/>
        <end position="461"/>
    </location>
</feature>
<feature type="region of interest" description="Disordered" evidence="16">
    <location>
        <begin position="424"/>
        <end position="478"/>
    </location>
</feature>
<keyword evidence="6" id="KW-0808">Transferase</keyword>
<dbReference type="InterPro" id="IPR036420">
    <property type="entry name" value="BRCT_dom_sf"/>
</dbReference>
<evidence type="ECO:0000313" key="19">
    <source>
        <dbReference type="Proteomes" id="UP000033140"/>
    </source>
</evidence>
<dbReference type="GO" id="GO:0006303">
    <property type="term" value="P:double-strand break repair via nonhomologous end joining"/>
    <property type="evidence" value="ECO:0007669"/>
    <property type="project" value="TreeGrafter"/>
</dbReference>
<keyword evidence="9" id="KW-0227">DNA damage</keyword>
<comment type="similarity">
    <text evidence="2">Belongs to the DNA polymerase type-X family.</text>
</comment>
<feature type="compositionally biased region" description="Polar residues" evidence="16">
    <location>
        <begin position="306"/>
        <end position="317"/>
    </location>
</feature>
<evidence type="ECO:0000256" key="11">
    <source>
        <dbReference type="ARBA" id="ARBA00023125"/>
    </source>
</evidence>
<dbReference type="InterPro" id="IPR027421">
    <property type="entry name" value="DNA_pol_lamdba_lyase_dom_sf"/>
</dbReference>
<keyword evidence="7" id="KW-0548">Nucleotidyltransferase</keyword>
<accession>A0A0E9NHQ1</accession>
<dbReference type="GO" id="GO:0003677">
    <property type="term" value="F:DNA binding"/>
    <property type="evidence" value="ECO:0007669"/>
    <property type="project" value="UniProtKB-KW"/>
</dbReference>
<dbReference type="InterPro" id="IPR022312">
    <property type="entry name" value="DNA_pol_X"/>
</dbReference>
<dbReference type="PRINTS" id="PR00869">
    <property type="entry name" value="DNAPOLX"/>
</dbReference>
<dbReference type="PROSITE" id="PS50172">
    <property type="entry name" value="BRCT"/>
    <property type="match status" value="1"/>
</dbReference>
<feature type="active site" description="Nucleophile; Schiff-base intermediate with DNA; for 5'-dRP lyase activity" evidence="15">
    <location>
        <position position="630"/>
    </location>
</feature>
<dbReference type="GO" id="GO:0016829">
    <property type="term" value="F:lyase activity"/>
    <property type="evidence" value="ECO:0007669"/>
    <property type="project" value="UniProtKB-KW"/>
</dbReference>
<dbReference type="SUPFAM" id="SSF47802">
    <property type="entry name" value="DNA polymerase beta, N-terminal domain-like"/>
    <property type="match status" value="1"/>
</dbReference>
<evidence type="ECO:0000256" key="12">
    <source>
        <dbReference type="ARBA" id="ARBA00023204"/>
    </source>
</evidence>
<dbReference type="InterPro" id="IPR002054">
    <property type="entry name" value="DNA-dir_DNA_pol_X"/>
</dbReference>
<reference evidence="18 19" key="2">
    <citation type="journal article" date="2014" name="J. Gen. Appl. Microbiol.">
        <title>The early diverging ascomycetous budding yeast Saitoella complicata has three histone deacetylases belonging to the Clr6, Hos2, and Rpd3 lineages.</title>
        <authorList>
            <person name="Nishida H."/>
            <person name="Matsumoto T."/>
            <person name="Kondo S."/>
            <person name="Hamamoto M."/>
            <person name="Yoshikawa H."/>
        </authorList>
    </citation>
    <scope>NUCLEOTIDE SEQUENCE [LARGE SCALE GENOMIC DNA]</scope>
    <source>
        <strain evidence="18 19">NRRL Y-17804</strain>
    </source>
</reference>
<dbReference type="Gene3D" id="3.30.210.10">
    <property type="entry name" value="DNA polymerase, thumb domain"/>
    <property type="match status" value="1"/>
</dbReference>
<evidence type="ECO:0000256" key="16">
    <source>
        <dbReference type="SAM" id="MobiDB-lite"/>
    </source>
</evidence>
<dbReference type="InterPro" id="IPR043519">
    <property type="entry name" value="NT_sf"/>
</dbReference>
<dbReference type="PROSITE" id="PS00522">
    <property type="entry name" value="DNA_POLYMERASE_X"/>
    <property type="match status" value="1"/>
</dbReference>
<dbReference type="SUPFAM" id="SSF81301">
    <property type="entry name" value="Nucleotidyltransferase"/>
    <property type="match status" value="1"/>
</dbReference>
<feature type="domain" description="BRCT" evidence="17">
    <location>
        <begin position="319"/>
        <end position="414"/>
    </location>
</feature>
<dbReference type="InterPro" id="IPR029398">
    <property type="entry name" value="PolB_thumb"/>
</dbReference>
<dbReference type="GO" id="GO:0005634">
    <property type="term" value="C:nucleus"/>
    <property type="evidence" value="ECO:0007669"/>
    <property type="project" value="TreeGrafter"/>
</dbReference>
<dbReference type="Gene3D" id="1.10.150.20">
    <property type="entry name" value="5' to 3' exonuclease, C-terminal subdomain"/>
    <property type="match status" value="1"/>
</dbReference>
<dbReference type="Gene3D" id="1.10.150.110">
    <property type="entry name" value="DNA polymerase beta, N-terminal domain-like"/>
    <property type="match status" value="1"/>
</dbReference>
<dbReference type="OMA" id="KWHGASA"/>
<dbReference type="Gene3D" id="3.40.50.10190">
    <property type="entry name" value="BRCT domain"/>
    <property type="match status" value="1"/>
</dbReference>
<dbReference type="InterPro" id="IPR028207">
    <property type="entry name" value="DNA_pol_B_palm_palm"/>
</dbReference>
<dbReference type="CDD" id="cd00141">
    <property type="entry name" value="NT_POLXc"/>
    <property type="match status" value="1"/>
</dbReference>
<dbReference type="Proteomes" id="UP000033140">
    <property type="component" value="Unassembled WGS sequence"/>
</dbReference>
<organism evidence="18 19">
    <name type="scientific">Saitoella complicata (strain BCRC 22490 / CBS 7301 / JCM 7358 / NBRC 10748 / NRRL Y-17804)</name>
    <dbReference type="NCBI Taxonomy" id="698492"/>
    <lineage>
        <taxon>Eukaryota</taxon>
        <taxon>Fungi</taxon>
        <taxon>Dikarya</taxon>
        <taxon>Ascomycota</taxon>
        <taxon>Taphrinomycotina</taxon>
        <taxon>Taphrinomycotina incertae sedis</taxon>
        <taxon>Saitoella</taxon>
    </lineage>
</organism>
<dbReference type="InterPro" id="IPR002008">
    <property type="entry name" value="DNA_pol_X_beta-like"/>
</dbReference>
<dbReference type="Pfam" id="PF00533">
    <property type="entry name" value="BRCT"/>
    <property type="match status" value="1"/>
</dbReference>
<dbReference type="EMBL" id="BACD03000022">
    <property type="protein sequence ID" value="GAO49358.1"/>
    <property type="molecule type" value="Genomic_DNA"/>
</dbReference>
<dbReference type="GO" id="GO:0003887">
    <property type="term" value="F:DNA-directed DNA polymerase activity"/>
    <property type="evidence" value="ECO:0007669"/>
    <property type="project" value="UniProtKB-KW"/>
</dbReference>
<keyword evidence="8" id="KW-0235">DNA replication</keyword>
<dbReference type="PRINTS" id="PR00870">
    <property type="entry name" value="DNAPOLXBETA"/>
</dbReference>
<dbReference type="SUPFAM" id="SSF81585">
    <property type="entry name" value="PsbU/PolX domain-like"/>
    <property type="match status" value="1"/>
</dbReference>